<reference evidence="6" key="2">
    <citation type="journal article" date="2015" name="Genome Announc.">
        <title>Draft Genome Sequence of Filamentous Marine Cyanobacterium Lyngbya confervoides Strain BDU141951.</title>
        <authorList>
            <person name="Chandrababunaidu M.M."/>
            <person name="Sen D."/>
            <person name="Tripathy S."/>
        </authorList>
    </citation>
    <scope>NUCLEOTIDE SEQUENCE</scope>
    <source>
        <strain evidence="6">BDU141951</strain>
    </source>
</reference>
<proteinExistence type="inferred from homology"/>
<protein>
    <submittedName>
        <fullName evidence="6">FTR1 family iron permease</fullName>
    </submittedName>
</protein>
<dbReference type="EMBL" id="JTHE02000002">
    <property type="protein sequence ID" value="NEV65605.1"/>
    <property type="molecule type" value="Genomic_DNA"/>
</dbReference>
<evidence type="ECO:0000256" key="4">
    <source>
        <dbReference type="ARBA" id="ARBA00022989"/>
    </source>
</evidence>
<evidence type="ECO:0000256" key="2">
    <source>
        <dbReference type="ARBA" id="ARBA00008333"/>
    </source>
</evidence>
<comment type="caution">
    <text evidence="6">The sequence shown here is derived from an EMBL/GenBank/DDBJ whole genome shotgun (WGS) entry which is preliminary data.</text>
</comment>
<gene>
    <name evidence="6" type="ORF">QQ91_000555</name>
</gene>
<evidence type="ECO:0000313" key="6">
    <source>
        <dbReference type="EMBL" id="NEV65605.1"/>
    </source>
</evidence>
<evidence type="ECO:0000256" key="1">
    <source>
        <dbReference type="ARBA" id="ARBA00004141"/>
    </source>
</evidence>
<reference evidence="6" key="3">
    <citation type="submission" date="2020-02" db="EMBL/GenBank/DDBJ databases">
        <authorList>
            <person name="Sarangi A.N."/>
            <person name="Ghosh S."/>
            <person name="Mukherjee M."/>
            <person name="Tripathy S."/>
        </authorList>
    </citation>
    <scope>NUCLEOTIDE SEQUENCE</scope>
    <source>
        <strain evidence="6">BDU141951</strain>
    </source>
</reference>
<sequence>MDFAPALPTFFVTLREGVEAALVVGIVLACLNKAQQSQLNRWVYLGIGAGLLGSLLTGILIFNSVAQAQQALPTLEPIIEPLFDSLFCAIAIVMLSWMLLWMTRQARSLKGDIEGDVIAALQEDDAAGITIFSLVCIAVLREGIETVLFIFTSVEQSVTAAIGAAGGLLGATLIGLALFKWGVRINLRAFFQVMGVLLILIVGGLVISFFRNLDAAFLAISNFDPVNVDLCISQTSCILGPQLWDARDVLPDKAFPGVLLKTLLGYREQLFAGQLLAYLAFIITVGGTYFRSLGAGPTAQKSPSS</sequence>
<evidence type="ECO:0000256" key="3">
    <source>
        <dbReference type="ARBA" id="ARBA00022692"/>
    </source>
</evidence>
<dbReference type="Pfam" id="PF03239">
    <property type="entry name" value="FTR1"/>
    <property type="match status" value="1"/>
</dbReference>
<dbReference type="InterPro" id="IPR004923">
    <property type="entry name" value="FTR1/Fip1/EfeU"/>
</dbReference>
<keyword evidence="3" id="KW-0812">Transmembrane</keyword>
<name>A0A0C1UWV9_9CYAN</name>
<dbReference type="PANTHER" id="PTHR31632">
    <property type="entry name" value="IRON TRANSPORTER FTH1"/>
    <property type="match status" value="1"/>
</dbReference>
<organism evidence="6">
    <name type="scientific">Lyngbya confervoides BDU141951</name>
    <dbReference type="NCBI Taxonomy" id="1574623"/>
    <lineage>
        <taxon>Bacteria</taxon>
        <taxon>Bacillati</taxon>
        <taxon>Cyanobacteriota</taxon>
        <taxon>Cyanophyceae</taxon>
        <taxon>Oscillatoriophycideae</taxon>
        <taxon>Oscillatoriales</taxon>
        <taxon>Microcoleaceae</taxon>
        <taxon>Lyngbya</taxon>
    </lineage>
</organism>
<dbReference type="AlphaFoldDB" id="A0A0C1UWV9"/>
<dbReference type="GO" id="GO:0015093">
    <property type="term" value="F:ferrous iron transmembrane transporter activity"/>
    <property type="evidence" value="ECO:0007669"/>
    <property type="project" value="TreeGrafter"/>
</dbReference>
<comment type="similarity">
    <text evidence="2">Belongs to the oxidase-dependent Fe transporter (OFeT) (TC 9.A.10.1) family.</text>
</comment>
<accession>A0A0C1UWV9</accession>
<keyword evidence="5" id="KW-0472">Membrane</keyword>
<comment type="subcellular location">
    <subcellularLocation>
        <location evidence="1">Membrane</location>
        <topology evidence="1">Multi-pass membrane protein</topology>
    </subcellularLocation>
</comment>
<keyword evidence="4" id="KW-1133">Transmembrane helix</keyword>
<dbReference type="GO" id="GO:0033573">
    <property type="term" value="C:high-affinity iron permease complex"/>
    <property type="evidence" value="ECO:0007669"/>
    <property type="project" value="InterPro"/>
</dbReference>
<reference evidence="6" key="1">
    <citation type="submission" date="2014-11" db="EMBL/GenBank/DDBJ databases">
        <authorList>
            <person name="Malar M.C."/>
            <person name="Sen D."/>
            <person name="Tripathy S."/>
        </authorList>
    </citation>
    <scope>NUCLEOTIDE SEQUENCE</scope>
    <source>
        <strain evidence="6">BDU141951</strain>
    </source>
</reference>
<evidence type="ECO:0000256" key="5">
    <source>
        <dbReference type="ARBA" id="ARBA00023136"/>
    </source>
</evidence>
<dbReference type="PANTHER" id="PTHR31632:SF2">
    <property type="entry name" value="PLASMA MEMBRANE IRON PERMEASE"/>
    <property type="match status" value="1"/>
</dbReference>